<keyword evidence="1" id="KW-1133">Transmembrane helix</keyword>
<accession>A0A226D3T8</accession>
<keyword evidence="3" id="KW-1185">Reference proteome</keyword>
<evidence type="ECO:0000313" key="3">
    <source>
        <dbReference type="Proteomes" id="UP000198287"/>
    </source>
</evidence>
<dbReference type="AlphaFoldDB" id="A0A226D3T8"/>
<comment type="caution">
    <text evidence="2">The sequence shown here is derived from an EMBL/GenBank/DDBJ whole genome shotgun (WGS) entry which is preliminary data.</text>
</comment>
<gene>
    <name evidence="2" type="ORF">Fcan01_25277</name>
</gene>
<proteinExistence type="predicted"/>
<dbReference type="EMBL" id="LNIX01000036">
    <property type="protein sequence ID" value="OXA39843.1"/>
    <property type="molecule type" value="Genomic_DNA"/>
</dbReference>
<name>A0A226D3T8_FOLCA</name>
<feature type="transmembrane region" description="Helical" evidence="1">
    <location>
        <begin position="45"/>
        <end position="69"/>
    </location>
</feature>
<evidence type="ECO:0000256" key="1">
    <source>
        <dbReference type="SAM" id="Phobius"/>
    </source>
</evidence>
<feature type="transmembrane region" description="Helical" evidence="1">
    <location>
        <begin position="75"/>
        <end position="94"/>
    </location>
</feature>
<keyword evidence="1" id="KW-0472">Membrane</keyword>
<feature type="transmembrane region" description="Helical" evidence="1">
    <location>
        <begin position="203"/>
        <end position="222"/>
    </location>
</feature>
<organism evidence="2 3">
    <name type="scientific">Folsomia candida</name>
    <name type="common">Springtail</name>
    <dbReference type="NCBI Taxonomy" id="158441"/>
    <lineage>
        <taxon>Eukaryota</taxon>
        <taxon>Metazoa</taxon>
        <taxon>Ecdysozoa</taxon>
        <taxon>Arthropoda</taxon>
        <taxon>Hexapoda</taxon>
        <taxon>Collembola</taxon>
        <taxon>Entomobryomorpha</taxon>
        <taxon>Isotomoidea</taxon>
        <taxon>Isotomidae</taxon>
        <taxon>Proisotominae</taxon>
        <taxon>Folsomia</taxon>
    </lineage>
</organism>
<protein>
    <submittedName>
        <fullName evidence="2">Uncharacterized protein</fullName>
    </submittedName>
</protein>
<keyword evidence="1" id="KW-0812">Transmembrane</keyword>
<feature type="transmembrane region" description="Helical" evidence="1">
    <location>
        <begin position="133"/>
        <end position="155"/>
    </location>
</feature>
<evidence type="ECO:0000313" key="2">
    <source>
        <dbReference type="EMBL" id="OXA39843.1"/>
    </source>
</evidence>
<dbReference type="Proteomes" id="UP000198287">
    <property type="component" value="Unassembled WGS sequence"/>
</dbReference>
<sequence>MYQKEFLPLLIYHLRICDLFKCIPFEYEEKSERFAKSKSIKVIRFFKLQCILTAVHCTALFLNICFGPLTKAERLQGLSIMICSLAAAIPSWNYSIDIAPIQIINAFLDFDARIIKNLTNLATSSTTKAIKAFVVLVEIAIFSYPILVFLLLRFLPCMPPFILSMFANCGRQKCSTIRYGLQLGVHIFETWIEYHAKVSGATWFLYALFAGIGFLLHYFELLTRYLRLK</sequence>
<reference evidence="2 3" key="1">
    <citation type="submission" date="2015-12" db="EMBL/GenBank/DDBJ databases">
        <title>The genome of Folsomia candida.</title>
        <authorList>
            <person name="Faddeeva A."/>
            <person name="Derks M.F."/>
            <person name="Anvar Y."/>
            <person name="Smit S."/>
            <person name="Van Straalen N."/>
            <person name="Roelofs D."/>
        </authorList>
    </citation>
    <scope>NUCLEOTIDE SEQUENCE [LARGE SCALE GENOMIC DNA]</scope>
    <source>
        <strain evidence="2 3">VU population</strain>
        <tissue evidence="2">Whole body</tissue>
    </source>
</reference>